<dbReference type="AlphaFoldDB" id="A0A1U8PVP5"/>
<keyword evidence="1" id="KW-1185">Reference proteome</keyword>
<dbReference type="PANTHER" id="PTHR46148">
    <property type="entry name" value="CHROMO DOMAIN-CONTAINING PROTEIN"/>
    <property type="match status" value="1"/>
</dbReference>
<dbReference type="KEGG" id="ghi:107963167"/>
<dbReference type="GeneID" id="107963167"/>
<gene>
    <name evidence="2" type="primary">LOC107963167</name>
</gene>
<evidence type="ECO:0000313" key="1">
    <source>
        <dbReference type="Proteomes" id="UP000818029"/>
    </source>
</evidence>
<proteinExistence type="predicted"/>
<protein>
    <submittedName>
        <fullName evidence="2">Uncharacterized protein</fullName>
    </submittedName>
</protein>
<organism evidence="1 2">
    <name type="scientific">Gossypium hirsutum</name>
    <name type="common">Upland cotton</name>
    <name type="synonym">Gossypium mexicanum</name>
    <dbReference type="NCBI Taxonomy" id="3635"/>
    <lineage>
        <taxon>Eukaryota</taxon>
        <taxon>Viridiplantae</taxon>
        <taxon>Streptophyta</taxon>
        <taxon>Embryophyta</taxon>
        <taxon>Tracheophyta</taxon>
        <taxon>Spermatophyta</taxon>
        <taxon>Magnoliopsida</taxon>
        <taxon>eudicotyledons</taxon>
        <taxon>Gunneridae</taxon>
        <taxon>Pentapetalae</taxon>
        <taxon>rosids</taxon>
        <taxon>malvids</taxon>
        <taxon>Malvales</taxon>
        <taxon>Malvaceae</taxon>
        <taxon>Malvoideae</taxon>
        <taxon>Gossypium</taxon>
    </lineage>
</organism>
<dbReference type="PaxDb" id="3635-A0A1U8PVP5"/>
<sequence>MAPYDALYDRKCCILQCWTELGEKRIVGLNMVIETKEKVRLIQDQLKVASDRQKSYADIKRKDTEFDVGDQVVRKASPWKKILRFGYFETGGIGHLSVGIASGVRLLHDAFHVSMLRHYQSDPSNSVSIGEIEVRTDLTFEDELVRTLDFEVKVLRKKDIPLVKILWRNHGTEEATWELEDSIRQ</sequence>
<dbReference type="RefSeq" id="XP_016755232.1">
    <property type="nucleotide sequence ID" value="XM_016899743.1"/>
</dbReference>
<name>A0A1U8PVP5_GOSHI</name>
<dbReference type="OrthoDB" id="996762at2759"/>
<accession>A0A1U8PVP5</accession>
<dbReference type="PANTHER" id="PTHR46148:SF44">
    <property type="entry name" value="GAG-POL POLYPROTEIN"/>
    <property type="match status" value="1"/>
</dbReference>
<reference evidence="2" key="2">
    <citation type="submission" date="2025-08" db="UniProtKB">
        <authorList>
            <consortium name="RefSeq"/>
        </authorList>
    </citation>
    <scope>IDENTIFICATION</scope>
</reference>
<dbReference type="Proteomes" id="UP000818029">
    <property type="component" value="Chromosome A06"/>
</dbReference>
<evidence type="ECO:0000313" key="2">
    <source>
        <dbReference type="RefSeq" id="XP_016755232.1"/>
    </source>
</evidence>
<reference evidence="1" key="1">
    <citation type="journal article" date="2020" name="Nat. Genet.">
        <title>Genomic diversifications of five Gossypium allopolyploid species and their impact on cotton improvement.</title>
        <authorList>
            <person name="Chen Z.J."/>
            <person name="Sreedasyam A."/>
            <person name="Ando A."/>
            <person name="Song Q."/>
            <person name="De Santiago L.M."/>
            <person name="Hulse-Kemp A.M."/>
            <person name="Ding M."/>
            <person name="Ye W."/>
            <person name="Kirkbride R.C."/>
            <person name="Jenkins J."/>
            <person name="Plott C."/>
            <person name="Lovell J."/>
            <person name="Lin Y.M."/>
            <person name="Vaughn R."/>
            <person name="Liu B."/>
            <person name="Simpson S."/>
            <person name="Scheffler B.E."/>
            <person name="Wen L."/>
            <person name="Saski C.A."/>
            <person name="Grover C.E."/>
            <person name="Hu G."/>
            <person name="Conover J.L."/>
            <person name="Carlson J.W."/>
            <person name="Shu S."/>
            <person name="Boston L.B."/>
            <person name="Williams M."/>
            <person name="Peterson D.G."/>
            <person name="McGee K."/>
            <person name="Jones D.C."/>
            <person name="Wendel J.F."/>
            <person name="Stelly D.M."/>
            <person name="Grimwood J."/>
            <person name="Schmutz J."/>
        </authorList>
    </citation>
    <scope>NUCLEOTIDE SEQUENCE [LARGE SCALE GENOMIC DNA]</scope>
    <source>
        <strain evidence="1">cv. TM-1</strain>
    </source>
</reference>